<reference evidence="7" key="1">
    <citation type="journal article" date="2023" name="Mol. Phylogenet. Evol.">
        <title>Genome-scale phylogeny and comparative genomics of the fungal order Sordariales.</title>
        <authorList>
            <person name="Hensen N."/>
            <person name="Bonometti L."/>
            <person name="Westerberg I."/>
            <person name="Brannstrom I.O."/>
            <person name="Guillou S."/>
            <person name="Cros-Aarteil S."/>
            <person name="Calhoun S."/>
            <person name="Haridas S."/>
            <person name="Kuo A."/>
            <person name="Mondo S."/>
            <person name="Pangilinan J."/>
            <person name="Riley R."/>
            <person name="LaButti K."/>
            <person name="Andreopoulos B."/>
            <person name="Lipzen A."/>
            <person name="Chen C."/>
            <person name="Yan M."/>
            <person name="Daum C."/>
            <person name="Ng V."/>
            <person name="Clum A."/>
            <person name="Steindorff A."/>
            <person name="Ohm R.A."/>
            <person name="Martin F."/>
            <person name="Silar P."/>
            <person name="Natvig D.O."/>
            <person name="Lalanne C."/>
            <person name="Gautier V."/>
            <person name="Ament-Velasquez S.L."/>
            <person name="Kruys A."/>
            <person name="Hutchinson M.I."/>
            <person name="Powell A.J."/>
            <person name="Barry K."/>
            <person name="Miller A.N."/>
            <person name="Grigoriev I.V."/>
            <person name="Debuchy R."/>
            <person name="Gladieux P."/>
            <person name="Hiltunen Thoren M."/>
            <person name="Johannesson H."/>
        </authorList>
    </citation>
    <scope>NUCLEOTIDE SEQUENCE</scope>
    <source>
        <strain evidence="7">CBS 538.74</strain>
    </source>
</reference>
<reference evidence="7" key="2">
    <citation type="submission" date="2023-05" db="EMBL/GenBank/DDBJ databases">
        <authorList>
            <consortium name="Lawrence Berkeley National Laboratory"/>
            <person name="Steindorff A."/>
            <person name="Hensen N."/>
            <person name="Bonometti L."/>
            <person name="Westerberg I."/>
            <person name="Brannstrom I.O."/>
            <person name="Guillou S."/>
            <person name="Cros-Aarteil S."/>
            <person name="Calhoun S."/>
            <person name="Haridas S."/>
            <person name="Kuo A."/>
            <person name="Mondo S."/>
            <person name="Pangilinan J."/>
            <person name="Riley R."/>
            <person name="Labutti K."/>
            <person name="Andreopoulos B."/>
            <person name="Lipzen A."/>
            <person name="Chen C."/>
            <person name="Yanf M."/>
            <person name="Daum C."/>
            <person name="Ng V."/>
            <person name="Clum A."/>
            <person name="Ohm R."/>
            <person name="Martin F."/>
            <person name="Silar P."/>
            <person name="Natvig D."/>
            <person name="Lalanne C."/>
            <person name="Gautier V."/>
            <person name="Ament-Velasquez S.L."/>
            <person name="Kruys A."/>
            <person name="Hutchinson M.I."/>
            <person name="Powell A.J."/>
            <person name="Barry K."/>
            <person name="Miller A.N."/>
            <person name="Grigoriev I.V."/>
            <person name="Debuchy R."/>
            <person name="Gladieux P."/>
            <person name="Thoren M.H."/>
            <person name="Johannesson H."/>
        </authorList>
    </citation>
    <scope>NUCLEOTIDE SEQUENCE</scope>
    <source>
        <strain evidence="7">CBS 538.74</strain>
    </source>
</reference>
<evidence type="ECO:0000256" key="3">
    <source>
        <dbReference type="ARBA" id="ARBA00022729"/>
    </source>
</evidence>
<keyword evidence="8" id="KW-1185">Reference proteome</keyword>
<feature type="signal peptide" evidence="5">
    <location>
        <begin position="1"/>
        <end position="23"/>
    </location>
</feature>
<name>A0AAN6ZXB9_9PEZI</name>
<dbReference type="InterPro" id="IPR032382">
    <property type="entry name" value="AltA1"/>
</dbReference>
<evidence type="ECO:0000256" key="2">
    <source>
        <dbReference type="ARBA" id="ARBA00022525"/>
    </source>
</evidence>
<dbReference type="EMBL" id="MU856980">
    <property type="protein sequence ID" value="KAK4152286.1"/>
    <property type="molecule type" value="Genomic_DNA"/>
</dbReference>
<comment type="subcellular location">
    <subcellularLocation>
        <location evidence="1">Secreted</location>
    </subcellularLocation>
</comment>
<feature type="chain" id="PRO_5042980845" description="AA1-like domain-containing protein" evidence="5">
    <location>
        <begin position="24"/>
        <end position="202"/>
    </location>
</feature>
<dbReference type="Pfam" id="PF16541">
    <property type="entry name" value="AltA1"/>
    <property type="match status" value="1"/>
</dbReference>
<dbReference type="AlphaFoldDB" id="A0AAN6ZXB9"/>
<evidence type="ECO:0000256" key="1">
    <source>
        <dbReference type="ARBA" id="ARBA00004613"/>
    </source>
</evidence>
<feature type="domain" description="AA1-like" evidence="6">
    <location>
        <begin position="59"/>
        <end position="188"/>
    </location>
</feature>
<evidence type="ECO:0000313" key="8">
    <source>
        <dbReference type="Proteomes" id="UP001302745"/>
    </source>
</evidence>
<keyword evidence="3 5" id="KW-0732">Signal</keyword>
<evidence type="ECO:0000259" key="6">
    <source>
        <dbReference type="Pfam" id="PF16541"/>
    </source>
</evidence>
<evidence type="ECO:0000256" key="5">
    <source>
        <dbReference type="SAM" id="SignalP"/>
    </source>
</evidence>
<sequence length="202" mass="21704">MTRLIPLVVAVLATLASPTPIDAQHGGDGHNGPSCDSRPPRDGKCWKDILGLKWTVHGFDYHASYTFTNPAHQNSWGYVNFNLTNNLVPYTAVCAAASSQLSDFFYGTLDYSCTLPAEAPAGAAVKFRFSRPSGQLDITESIVCSEKKTTGTFVVTGSTDLTLSCTDTTTVTPDWKPGQIYSQRSVECAPVDVTFQASQVVG</sequence>
<accession>A0AAN6ZXB9</accession>
<keyword evidence="4" id="KW-1015">Disulfide bond</keyword>
<comment type="caution">
    <text evidence="7">The sequence shown here is derived from an EMBL/GenBank/DDBJ whole genome shotgun (WGS) entry which is preliminary data.</text>
</comment>
<gene>
    <name evidence="7" type="ORF">C8A00DRAFT_44633</name>
</gene>
<proteinExistence type="predicted"/>
<evidence type="ECO:0000256" key="4">
    <source>
        <dbReference type="ARBA" id="ARBA00023157"/>
    </source>
</evidence>
<organism evidence="7 8">
    <name type="scientific">Chaetomidium leptoderma</name>
    <dbReference type="NCBI Taxonomy" id="669021"/>
    <lineage>
        <taxon>Eukaryota</taxon>
        <taxon>Fungi</taxon>
        <taxon>Dikarya</taxon>
        <taxon>Ascomycota</taxon>
        <taxon>Pezizomycotina</taxon>
        <taxon>Sordariomycetes</taxon>
        <taxon>Sordariomycetidae</taxon>
        <taxon>Sordariales</taxon>
        <taxon>Chaetomiaceae</taxon>
        <taxon>Chaetomidium</taxon>
    </lineage>
</organism>
<keyword evidence="2" id="KW-0964">Secreted</keyword>
<dbReference type="Proteomes" id="UP001302745">
    <property type="component" value="Unassembled WGS sequence"/>
</dbReference>
<protein>
    <recommendedName>
        <fullName evidence="6">AA1-like domain-containing protein</fullName>
    </recommendedName>
</protein>
<evidence type="ECO:0000313" key="7">
    <source>
        <dbReference type="EMBL" id="KAK4152286.1"/>
    </source>
</evidence>
<dbReference type="GO" id="GO:0005576">
    <property type="term" value="C:extracellular region"/>
    <property type="evidence" value="ECO:0007669"/>
    <property type="project" value="UniProtKB-SubCell"/>
</dbReference>